<organism evidence="1 2">
    <name type="scientific">Gordonia phage Howe</name>
    <dbReference type="NCBI Taxonomy" id="1777061"/>
    <lineage>
        <taxon>Viruses</taxon>
        <taxon>Duplodnaviria</taxon>
        <taxon>Heunggongvirae</taxon>
        <taxon>Uroviricota</taxon>
        <taxon>Caudoviricetes</taxon>
        <taxon>Howevirus</taxon>
        <taxon>Howevirus howe</taxon>
    </lineage>
</organism>
<dbReference type="KEGG" id="vg:77930780"/>
<evidence type="ECO:0008006" key="3">
    <source>
        <dbReference type="Google" id="ProtNLM"/>
    </source>
</evidence>
<dbReference type="Proteomes" id="UP000221715">
    <property type="component" value="Genome"/>
</dbReference>
<accession>A0A0U4K446</accession>
<gene>
    <name evidence="1" type="primary">65</name>
    <name evidence="1" type="ORF">PBI_HOWE_65</name>
</gene>
<keyword evidence="2" id="KW-1185">Reference proteome</keyword>
<reference evidence="1 2" key="1">
    <citation type="submission" date="2015-12" db="EMBL/GenBank/DDBJ databases">
        <authorList>
            <person name="Pope W.H."/>
            <person name="Montgomery M.T."/>
            <person name="Garlena R.A."/>
            <person name="Russell D.A."/>
            <person name="Jacobs-Sera D."/>
            <person name="Hendrix R.W."/>
            <person name="Hatfull G.F."/>
        </authorList>
    </citation>
    <scope>NUCLEOTIDE SEQUENCE [LARGE SCALE GENOMIC DNA]</scope>
</reference>
<dbReference type="GeneID" id="77930780"/>
<name>A0A0U4K446_9CAUD</name>
<protein>
    <recommendedName>
        <fullName evidence="3">Helix-turn-helix DNA binding domain protein</fullName>
    </recommendedName>
</protein>
<evidence type="ECO:0000313" key="2">
    <source>
        <dbReference type="Proteomes" id="UP000221715"/>
    </source>
</evidence>
<evidence type="ECO:0000313" key="1">
    <source>
        <dbReference type="EMBL" id="ALY07699.1"/>
    </source>
</evidence>
<proteinExistence type="predicted"/>
<dbReference type="EMBL" id="KU252585">
    <property type="protein sequence ID" value="ALY07699.1"/>
    <property type="molecule type" value="Genomic_DNA"/>
</dbReference>
<sequence length="279" mass="31750">MTTLRRCTRPGCEKRPRSRGLCHTHYMDHITRQKAYGRWESSLIDAEPTRQHVERLRAAGVGTRKISETAGVTRSVLQSLIHGKTRNGHREPPSKTIAKRIADKILAVPVPAQPLRNGDVPALGTRRRLQALIAHGYSQAEINRRFGLAADNLAELIRGERNYVDPLTERRVTALFRELQLTPGPCTRARNRGRKNGWPLPLDWDEDRIDDPNYEAERSHVRSIVRDPERIEWRKQKVAELTALGYSAEDIAARLRCTARTVQRDRSALGIVEREQVAS</sequence>
<dbReference type="RefSeq" id="YP_010654926.1">
    <property type="nucleotide sequence ID" value="NC_070817.1"/>
</dbReference>